<protein>
    <submittedName>
        <fullName evidence="1">Uncharacterized protein</fullName>
    </submittedName>
</protein>
<sequence length="426" mass="48787">MSTLPPASTLKEAYANLDPLRPLSGDWLKAFYVDRPPESRVETLLDELRLDPREDDKSLFSGQQGCGETTELHRLIEALKSDHVPVYVSVEEELNLADVHYTDLLVILGLKVFKEAEKKDIPVDSQKLQNLHFWYEKKILERVEKQQCQTDTSVNVNLALFTIGSRLAKESPFRQHVRAQTEANLSDLLERLNDLLTDFRKQFGRRILIVVDGLDKIYDLDQAAGLFLNGANALISPACRVIYTLPYPLFYRDDFQQVRQQFHRNFLLPNVKTRQSDGTPYEAGRKMLKELILKRMEEKLITPEALDILVDASGGLLRELLRLARGAVTSACHRNNARITCEDVQCAFQEIQNSFRRILKVEDYQHLWRVYETKRLDEVPSLAGNRLLRNMSVLEYNGETWWDLHPAVRALLEKTPAGSGGGITRG</sequence>
<name>A0A8J2BH30_9BACT</name>
<reference evidence="1" key="1">
    <citation type="submission" date="2021-02" db="EMBL/GenBank/DDBJ databases">
        <authorList>
            <person name="Cremers G."/>
            <person name="Picone N."/>
        </authorList>
    </citation>
    <scope>NUCLEOTIDE SEQUENCE</scope>
    <source>
        <strain evidence="1">PQ17</strain>
    </source>
</reference>
<keyword evidence="2" id="KW-1185">Reference proteome</keyword>
<gene>
    <name evidence="1" type="ORF">MPNT_140043</name>
</gene>
<dbReference type="InterPro" id="IPR027417">
    <property type="entry name" value="P-loop_NTPase"/>
</dbReference>
<evidence type="ECO:0000313" key="2">
    <source>
        <dbReference type="Proteomes" id="UP000663859"/>
    </source>
</evidence>
<proteinExistence type="predicted"/>
<evidence type="ECO:0000313" key="1">
    <source>
        <dbReference type="EMBL" id="CAF0693561.1"/>
    </source>
</evidence>
<dbReference type="AlphaFoldDB" id="A0A8J2BH30"/>
<dbReference type="EMBL" id="CAJNOB010000006">
    <property type="protein sequence ID" value="CAF0693561.1"/>
    <property type="molecule type" value="Genomic_DNA"/>
</dbReference>
<dbReference type="SUPFAM" id="SSF52540">
    <property type="entry name" value="P-loop containing nucleoside triphosphate hydrolases"/>
    <property type="match status" value="1"/>
</dbReference>
<organism evidence="1 2">
    <name type="scientific">Candidatus Methylacidithermus pantelleriae</name>
    <dbReference type="NCBI Taxonomy" id="2744239"/>
    <lineage>
        <taxon>Bacteria</taxon>
        <taxon>Pseudomonadati</taxon>
        <taxon>Verrucomicrobiota</taxon>
        <taxon>Methylacidiphilae</taxon>
        <taxon>Methylacidiphilales</taxon>
        <taxon>Methylacidiphilaceae</taxon>
        <taxon>Candidatus Methylacidithermus</taxon>
    </lineage>
</organism>
<dbReference type="Proteomes" id="UP000663859">
    <property type="component" value="Unassembled WGS sequence"/>
</dbReference>
<comment type="caution">
    <text evidence="1">The sequence shown here is derived from an EMBL/GenBank/DDBJ whole genome shotgun (WGS) entry which is preliminary data.</text>
</comment>
<accession>A0A8J2BH30</accession>